<accession>A0A9D2A544</accession>
<reference evidence="9" key="2">
    <citation type="submission" date="2021-04" db="EMBL/GenBank/DDBJ databases">
        <authorList>
            <person name="Gilroy R."/>
        </authorList>
    </citation>
    <scope>NUCLEOTIDE SEQUENCE</scope>
    <source>
        <strain evidence="9">ChiHjej12B11-24981</strain>
    </source>
</reference>
<evidence type="ECO:0000256" key="1">
    <source>
        <dbReference type="ARBA" id="ARBA00004442"/>
    </source>
</evidence>
<dbReference type="Gene3D" id="1.25.40.390">
    <property type="match status" value="1"/>
</dbReference>
<evidence type="ECO:0000256" key="3">
    <source>
        <dbReference type="ARBA" id="ARBA00022729"/>
    </source>
</evidence>
<dbReference type="InterPro" id="IPR033985">
    <property type="entry name" value="SusD-like_N"/>
</dbReference>
<evidence type="ECO:0000313" key="10">
    <source>
        <dbReference type="Proteomes" id="UP000824023"/>
    </source>
</evidence>
<feature type="domain" description="RagB/SusD" evidence="7">
    <location>
        <begin position="341"/>
        <end position="656"/>
    </location>
</feature>
<evidence type="ECO:0000256" key="2">
    <source>
        <dbReference type="ARBA" id="ARBA00006275"/>
    </source>
</evidence>
<evidence type="ECO:0000256" key="4">
    <source>
        <dbReference type="ARBA" id="ARBA00023136"/>
    </source>
</evidence>
<feature type="chain" id="PRO_5038723393" evidence="6">
    <location>
        <begin position="22"/>
        <end position="656"/>
    </location>
</feature>
<organism evidence="9 10">
    <name type="scientific">Candidatus Bacteroides merdipullorum</name>
    <dbReference type="NCBI Taxonomy" id="2838474"/>
    <lineage>
        <taxon>Bacteria</taxon>
        <taxon>Pseudomonadati</taxon>
        <taxon>Bacteroidota</taxon>
        <taxon>Bacteroidia</taxon>
        <taxon>Bacteroidales</taxon>
        <taxon>Bacteroidaceae</taxon>
        <taxon>Bacteroides</taxon>
    </lineage>
</organism>
<evidence type="ECO:0000256" key="6">
    <source>
        <dbReference type="SAM" id="SignalP"/>
    </source>
</evidence>
<dbReference type="Proteomes" id="UP000824023">
    <property type="component" value="Unassembled WGS sequence"/>
</dbReference>
<evidence type="ECO:0000313" key="9">
    <source>
        <dbReference type="EMBL" id="HIZ02088.1"/>
    </source>
</evidence>
<proteinExistence type="inferred from homology"/>
<keyword evidence="4" id="KW-0472">Membrane</keyword>
<evidence type="ECO:0000259" key="8">
    <source>
        <dbReference type="Pfam" id="PF14322"/>
    </source>
</evidence>
<dbReference type="EMBL" id="DXCK01000104">
    <property type="protein sequence ID" value="HIZ02088.1"/>
    <property type="molecule type" value="Genomic_DNA"/>
</dbReference>
<dbReference type="PROSITE" id="PS51257">
    <property type="entry name" value="PROKAR_LIPOPROTEIN"/>
    <property type="match status" value="1"/>
</dbReference>
<sequence length="656" mass="74325">MKSKFCTLAASALLLVGVVSCDYLDVAPPETVDRDDILKTQVDALEYLYSCYGPIQNATLIQNFRPYNLRQGSDEWVALAPQNCDAQRYQWNQPTGMNTYYGAFQEYYNSIGYCNMFIRDINEKVVPGLSDELKAQYIAEAQFLKAYLHCEAMIYYGPIPITDEVIPTNVATDAMPGRSHFDYCADYVANLCDIAYENLPSVYSVQQYYGRATKAAAKFLKARVRWLAASPLFNGEFPNKSWANENYETPGYGTELISHTYDASKWEMARQACLEAIQEAEAAGHVLFDVDGSEARRLANDIPLPQIPGVDTSTPEGEEFAKRVMLMRYVVTTGPDQGNNEAIWGMLYIAPDVDNSCVPHYVITDQNSVLRGAWGWISPSLHAVESFYTADGRQPAEDPDFTPESRWFESSGIRLRDDDGRDTPEVINLCVGREPRFYAWIGFDGGEYSPVIKNGSNLILRMRDSNENGYNPNFGANNQSQTGFYNIKMVHPNLRYTGIDANSNMSEGYNHTWALFRLADLYLMLAECDARLNQHLDEGVSYLNLVRERAGVPAVNLEDVSGNGQLLEVVLDEISNEFYFEVRRQLEIRRNVIGPETMSKSHYRGLNALVSNPSFEEFNTPMVIEQPFEWDDRMYLYPIHNEEIYSDPQLIQAPGY</sequence>
<dbReference type="InterPro" id="IPR012944">
    <property type="entry name" value="SusD_RagB_dom"/>
</dbReference>
<reference evidence="9" key="1">
    <citation type="journal article" date="2021" name="PeerJ">
        <title>Extensive microbial diversity within the chicken gut microbiome revealed by metagenomics and culture.</title>
        <authorList>
            <person name="Gilroy R."/>
            <person name="Ravi A."/>
            <person name="Getino M."/>
            <person name="Pursley I."/>
            <person name="Horton D.L."/>
            <person name="Alikhan N.F."/>
            <person name="Baker D."/>
            <person name="Gharbi K."/>
            <person name="Hall N."/>
            <person name="Watson M."/>
            <person name="Adriaenssens E.M."/>
            <person name="Foster-Nyarko E."/>
            <person name="Jarju S."/>
            <person name="Secka A."/>
            <person name="Antonio M."/>
            <person name="Oren A."/>
            <person name="Chaudhuri R.R."/>
            <person name="La Ragione R."/>
            <person name="Hildebrand F."/>
            <person name="Pallen M.J."/>
        </authorList>
    </citation>
    <scope>NUCLEOTIDE SEQUENCE</scope>
    <source>
        <strain evidence="9">ChiHjej12B11-24981</strain>
    </source>
</reference>
<comment type="subcellular location">
    <subcellularLocation>
        <location evidence="1">Cell outer membrane</location>
    </subcellularLocation>
</comment>
<feature type="domain" description="SusD-like N-terminal" evidence="8">
    <location>
        <begin position="22"/>
        <end position="224"/>
    </location>
</feature>
<gene>
    <name evidence="9" type="ORF">H9819_07570</name>
</gene>
<dbReference type="AlphaFoldDB" id="A0A9D2A544"/>
<dbReference type="Pfam" id="PF07980">
    <property type="entry name" value="SusD_RagB"/>
    <property type="match status" value="1"/>
</dbReference>
<protein>
    <submittedName>
        <fullName evidence="9">RagB/SusD family nutrient uptake outer membrane protein</fullName>
    </submittedName>
</protein>
<keyword evidence="5" id="KW-0998">Cell outer membrane</keyword>
<feature type="signal peptide" evidence="6">
    <location>
        <begin position="1"/>
        <end position="21"/>
    </location>
</feature>
<evidence type="ECO:0000256" key="5">
    <source>
        <dbReference type="ARBA" id="ARBA00023237"/>
    </source>
</evidence>
<name>A0A9D2A544_9BACE</name>
<comment type="caution">
    <text evidence="9">The sequence shown here is derived from an EMBL/GenBank/DDBJ whole genome shotgun (WGS) entry which is preliminary data.</text>
</comment>
<dbReference type="Pfam" id="PF14322">
    <property type="entry name" value="SusD-like_3"/>
    <property type="match status" value="1"/>
</dbReference>
<dbReference type="SUPFAM" id="SSF48452">
    <property type="entry name" value="TPR-like"/>
    <property type="match status" value="1"/>
</dbReference>
<dbReference type="InterPro" id="IPR011990">
    <property type="entry name" value="TPR-like_helical_dom_sf"/>
</dbReference>
<comment type="similarity">
    <text evidence="2">Belongs to the SusD family.</text>
</comment>
<dbReference type="GO" id="GO:0009279">
    <property type="term" value="C:cell outer membrane"/>
    <property type="evidence" value="ECO:0007669"/>
    <property type="project" value="UniProtKB-SubCell"/>
</dbReference>
<keyword evidence="3 6" id="KW-0732">Signal</keyword>
<evidence type="ECO:0000259" key="7">
    <source>
        <dbReference type="Pfam" id="PF07980"/>
    </source>
</evidence>